<protein>
    <recommendedName>
        <fullName evidence="2">Mannitol-1-phosphate 5-dehydrogenase</fullName>
        <ecNumber evidence="1">1.1.1.17</ecNumber>
    </recommendedName>
</protein>
<evidence type="ECO:0000256" key="4">
    <source>
        <dbReference type="ARBA" id="ARBA00023027"/>
    </source>
</evidence>
<gene>
    <name evidence="9" type="ORF">CLV85_0050</name>
</gene>
<dbReference type="InterPro" id="IPR013118">
    <property type="entry name" value="Mannitol_DH_C"/>
</dbReference>
<dbReference type="Gene3D" id="1.10.1040.10">
    <property type="entry name" value="N-(1-d-carboxylethyl)-l-norvaline Dehydrogenase, domain 2"/>
    <property type="match status" value="1"/>
</dbReference>
<comment type="similarity">
    <text evidence="6">Belongs to the mannitol dehydrogenase family. UxuB subfamily.</text>
</comment>
<evidence type="ECO:0000256" key="5">
    <source>
        <dbReference type="ARBA" id="ARBA00048615"/>
    </source>
</evidence>
<sequence length="493" mass="53811">MVFALNSDSLTSLDPRVSVPQYDRANVSVGIVHLGVGGFHRAHQAVVVDDLLAAGHRNWGICGVGLMPNDAVMRDVMQAQDSLYSLVTRAASGEESVRVIGSIVEYIFGPDDPDQVLRRLTDPETKIVSLTITEGGYLQNHASGDFDPDSPMVISDLSTPSRPTGAFGYIVEAVRLRRERGIAPFTVMSCDNIRSNGDVARAATVGLATLRSTELGDWIEKNVVFPNSMVDRITPVTAASELQHLRDEYGIDDSWPVASENFFQWVLEDNFGLGRPPFADAGVELVDDVLPFELMKLRLLNGSHQVIAYLGLLMGYRLVHDAAQDPVMRELLRAFWAKEAIPSLQKLQNIDYSGYSETLLERYSNPHIRDTLERLATDASNRIPIFVLPIAQHCVEGGRAALACALTVAGWAKFVEGVDDNGDPLTQNDAHSAELSRRVQHPSGPDSFLADSSVFGALGSQADFVAQFEEMSKLVHSLPVRDAIKHACASMNG</sequence>
<dbReference type="InterPro" id="IPR000669">
    <property type="entry name" value="Mannitol_DH"/>
</dbReference>
<dbReference type="SUPFAM" id="SSF51735">
    <property type="entry name" value="NAD(P)-binding Rossmann-fold domains"/>
    <property type="match status" value="1"/>
</dbReference>
<proteinExistence type="inferred from homology"/>
<dbReference type="Pfam" id="PF08125">
    <property type="entry name" value="Mannitol_dh_C"/>
    <property type="match status" value="1"/>
</dbReference>
<dbReference type="InterPro" id="IPR013131">
    <property type="entry name" value="Mannitol_DH_N"/>
</dbReference>
<dbReference type="GO" id="GO:0008926">
    <property type="term" value="F:mannitol-1-phosphate 5-dehydrogenase activity"/>
    <property type="evidence" value="ECO:0007669"/>
    <property type="project" value="UniProtKB-EC"/>
</dbReference>
<evidence type="ECO:0000259" key="8">
    <source>
        <dbReference type="Pfam" id="PF08125"/>
    </source>
</evidence>
<evidence type="ECO:0000256" key="6">
    <source>
        <dbReference type="ARBA" id="ARBA00061451"/>
    </source>
</evidence>
<dbReference type="PANTHER" id="PTHR43362:SF1">
    <property type="entry name" value="MANNITOL DEHYDROGENASE 2-RELATED"/>
    <property type="match status" value="1"/>
</dbReference>
<keyword evidence="10" id="KW-1185">Reference proteome</keyword>
<dbReference type="EC" id="1.1.1.17" evidence="1"/>
<reference evidence="9 10" key="1">
    <citation type="submission" date="2017-11" db="EMBL/GenBank/DDBJ databases">
        <title>Genomic Encyclopedia of Archaeal and Bacterial Type Strains, Phase II (KMG-II): From Individual Species to Whole Genera.</title>
        <authorList>
            <person name="Goeker M."/>
        </authorList>
    </citation>
    <scope>NUCLEOTIDE SEQUENCE [LARGE SCALE GENOMIC DNA]</scope>
    <source>
        <strain evidence="9 10">DSM 16400</strain>
    </source>
</reference>
<evidence type="ECO:0000313" key="9">
    <source>
        <dbReference type="EMBL" id="PJJ80883.1"/>
    </source>
</evidence>
<name>A0A2M9D5U1_9MICO</name>
<keyword evidence="4" id="KW-0520">NAD</keyword>
<dbReference type="InterPro" id="IPR050988">
    <property type="entry name" value="Mannitol_DH/Oxidoreductase"/>
</dbReference>
<comment type="catalytic activity">
    <reaction evidence="5">
        <text>D-mannitol 1-phosphate + NAD(+) = beta-D-fructose 6-phosphate + NADH + H(+)</text>
        <dbReference type="Rhea" id="RHEA:19661"/>
        <dbReference type="ChEBI" id="CHEBI:15378"/>
        <dbReference type="ChEBI" id="CHEBI:57540"/>
        <dbReference type="ChEBI" id="CHEBI:57634"/>
        <dbReference type="ChEBI" id="CHEBI:57945"/>
        <dbReference type="ChEBI" id="CHEBI:61381"/>
        <dbReference type="EC" id="1.1.1.17"/>
    </reaction>
</comment>
<dbReference type="Pfam" id="PF01232">
    <property type="entry name" value="Mannitol_dh"/>
    <property type="match status" value="1"/>
</dbReference>
<evidence type="ECO:0000256" key="3">
    <source>
        <dbReference type="ARBA" id="ARBA00023002"/>
    </source>
</evidence>
<dbReference type="Gene3D" id="3.40.50.720">
    <property type="entry name" value="NAD(P)-binding Rossmann-like Domain"/>
    <property type="match status" value="1"/>
</dbReference>
<accession>A0A2M9D5U1</accession>
<dbReference type="AlphaFoldDB" id="A0A2M9D5U1"/>
<keyword evidence="3" id="KW-0560">Oxidoreductase</keyword>
<dbReference type="InterPro" id="IPR008927">
    <property type="entry name" value="6-PGluconate_DH-like_C_sf"/>
</dbReference>
<dbReference type="InterPro" id="IPR013328">
    <property type="entry name" value="6PGD_dom2"/>
</dbReference>
<dbReference type="PROSITE" id="PS00974">
    <property type="entry name" value="MANNITOL_DHGENASE"/>
    <property type="match status" value="1"/>
</dbReference>
<dbReference type="SUPFAM" id="SSF48179">
    <property type="entry name" value="6-phosphogluconate dehydrogenase C-terminal domain-like"/>
    <property type="match status" value="1"/>
</dbReference>
<evidence type="ECO:0000259" key="7">
    <source>
        <dbReference type="Pfam" id="PF01232"/>
    </source>
</evidence>
<evidence type="ECO:0000313" key="10">
    <source>
        <dbReference type="Proteomes" id="UP000231742"/>
    </source>
</evidence>
<dbReference type="Proteomes" id="UP000231742">
    <property type="component" value="Unassembled WGS sequence"/>
</dbReference>
<dbReference type="GO" id="GO:0019594">
    <property type="term" value="P:mannitol metabolic process"/>
    <property type="evidence" value="ECO:0007669"/>
    <property type="project" value="InterPro"/>
</dbReference>
<dbReference type="EMBL" id="PGFH01000001">
    <property type="protein sequence ID" value="PJJ80883.1"/>
    <property type="molecule type" value="Genomic_DNA"/>
</dbReference>
<dbReference type="InterPro" id="IPR023027">
    <property type="entry name" value="Mannitol_DH_CS"/>
</dbReference>
<comment type="caution">
    <text evidence="9">The sequence shown here is derived from an EMBL/GenBank/DDBJ whole genome shotgun (WGS) entry which is preliminary data.</text>
</comment>
<feature type="domain" description="Mannitol dehydrogenase C-terminal" evidence="8">
    <location>
        <begin position="288"/>
        <end position="470"/>
    </location>
</feature>
<feature type="domain" description="Mannitol dehydrogenase N-terminal" evidence="7">
    <location>
        <begin position="30"/>
        <end position="277"/>
    </location>
</feature>
<dbReference type="PRINTS" id="PR00084">
    <property type="entry name" value="MTLDHDRGNASE"/>
</dbReference>
<dbReference type="FunFam" id="3.40.50.720:FF:000129">
    <property type="entry name" value="D-mannonate oxidoreductase"/>
    <property type="match status" value="1"/>
</dbReference>
<organism evidence="9 10">
    <name type="scientific">Salinibacterium amurskyense</name>
    <dbReference type="NCBI Taxonomy" id="205941"/>
    <lineage>
        <taxon>Bacteria</taxon>
        <taxon>Bacillati</taxon>
        <taxon>Actinomycetota</taxon>
        <taxon>Actinomycetes</taxon>
        <taxon>Micrococcales</taxon>
        <taxon>Microbacteriaceae</taxon>
        <taxon>Salinibacterium</taxon>
    </lineage>
</organism>
<dbReference type="PANTHER" id="PTHR43362">
    <property type="entry name" value="MANNITOL DEHYDROGENASE DSF1-RELATED"/>
    <property type="match status" value="1"/>
</dbReference>
<evidence type="ECO:0000256" key="1">
    <source>
        <dbReference type="ARBA" id="ARBA00012939"/>
    </source>
</evidence>
<evidence type="ECO:0000256" key="2">
    <source>
        <dbReference type="ARBA" id="ARBA00016219"/>
    </source>
</evidence>
<dbReference type="InterPro" id="IPR036291">
    <property type="entry name" value="NAD(P)-bd_dom_sf"/>
</dbReference>